<proteinExistence type="predicted"/>
<feature type="transmembrane region" description="Helical" evidence="5">
    <location>
        <begin position="327"/>
        <end position="346"/>
    </location>
</feature>
<reference evidence="10 11" key="1">
    <citation type="submission" date="2022-08" db="EMBL/GenBank/DDBJ databases">
        <title>Reclassification of Massilia species as members of the genera Telluria, Duganella, Pseudoduganella, Mokoshia gen. nov. and Zemynaea gen. nov. using orthogonal and non-orthogonal genome-based approaches.</title>
        <authorList>
            <person name="Bowman J.P."/>
        </authorList>
    </citation>
    <scope>NUCLEOTIDE SEQUENCE [LARGE SCALE GENOMIC DNA]</scope>
    <source>
        <strain evidence="10 11">JCM 31607</strain>
    </source>
</reference>
<comment type="caution">
    <text evidence="10">The sequence shown here is derived from an EMBL/GenBank/DDBJ whole genome shotgun (WGS) entry which is preliminary data.</text>
</comment>
<sequence length="451" mass="46444">MFPSWPARLACSLLMALAALAPARLSGVPRAVDLAGTAKVVVLTVDGAIGPAYADYVARGIARAASQRAQLVVLRLDTPGGLDTSMRTIIRAILTAPLPVASYVAPGGARAASAGTYILYASHIAAMAPGTNLGAATPVAVGPGGAEPAREKTPSTMEHKEVNDAAAYIRGLAQMRGRNADWAEQAVREAVSLSAEEALKAHVVDDVAPDLPRLLALLDGRTVTVLGQPKTLHTARAPVEDAAPDWRTRLLAAITNPSVALILMTVGIYGLVFEFMSPGAVAPGVAGTICLLLGLYGLQLLPVNYSGLALILLGLGLMVAEAFLPTFGAIGIGGVIAFVIGALMLVETDRPGFGIPPVLVGTLGVAAGLLVTATANVALRTRRRKPVSGAEALVGSVGEMLEGATREGWANIGGETWHVVTDTPLARAQRVRVVAMRGPVLHVVPENERGA</sequence>
<dbReference type="EMBL" id="JANUGV010000001">
    <property type="protein sequence ID" value="MCS0606895.1"/>
    <property type="molecule type" value="Genomic_DNA"/>
</dbReference>
<gene>
    <name evidence="10" type="ORF">NX773_01785</name>
</gene>
<evidence type="ECO:0000256" key="5">
    <source>
        <dbReference type="SAM" id="Phobius"/>
    </source>
</evidence>
<evidence type="ECO:0000259" key="7">
    <source>
        <dbReference type="Pfam" id="PF01957"/>
    </source>
</evidence>
<keyword evidence="2 5" id="KW-0812">Transmembrane</keyword>
<dbReference type="Gene3D" id="2.40.50.140">
    <property type="entry name" value="Nucleic acid-binding proteins"/>
    <property type="match status" value="1"/>
</dbReference>
<feature type="transmembrane region" description="Helical" evidence="5">
    <location>
        <begin position="250"/>
        <end position="272"/>
    </location>
</feature>
<evidence type="ECO:0000256" key="6">
    <source>
        <dbReference type="SAM" id="SignalP"/>
    </source>
</evidence>
<keyword evidence="3 5" id="KW-1133">Transmembrane helix</keyword>
<feature type="domain" description="NfeD integral membrane" evidence="8">
    <location>
        <begin position="259"/>
        <end position="371"/>
    </location>
</feature>
<dbReference type="Gene3D" id="3.90.226.10">
    <property type="entry name" value="2-enoyl-CoA Hydratase, Chain A, domain 1"/>
    <property type="match status" value="1"/>
</dbReference>
<accession>A0ABT2BEF7</accession>
<feature type="chain" id="PRO_5046191833" evidence="6">
    <location>
        <begin position="22"/>
        <end position="451"/>
    </location>
</feature>
<feature type="domain" description="NfeD1b N-terminal" evidence="9">
    <location>
        <begin position="40"/>
        <end position="215"/>
    </location>
</feature>
<keyword evidence="4 5" id="KW-0472">Membrane</keyword>
<keyword evidence="6" id="KW-0732">Signal</keyword>
<dbReference type="PANTHER" id="PTHR33507">
    <property type="entry name" value="INNER MEMBRANE PROTEIN YBBJ"/>
    <property type="match status" value="1"/>
</dbReference>
<comment type="subcellular location">
    <subcellularLocation>
        <location evidence="1">Membrane</location>
        <topology evidence="1">Multi-pass membrane protein</topology>
    </subcellularLocation>
</comment>
<dbReference type="PANTHER" id="PTHR33507:SF4">
    <property type="entry name" value="NODULATION COMPETITIVENESS PROTEIN NFED"/>
    <property type="match status" value="1"/>
</dbReference>
<dbReference type="SUPFAM" id="SSF52096">
    <property type="entry name" value="ClpP/crotonase"/>
    <property type="match status" value="1"/>
</dbReference>
<dbReference type="InterPro" id="IPR002810">
    <property type="entry name" value="NfeD-like_C"/>
</dbReference>
<feature type="domain" description="NfeD-like C-terminal" evidence="7">
    <location>
        <begin position="390"/>
        <end position="445"/>
    </location>
</feature>
<dbReference type="Pfam" id="PF25145">
    <property type="entry name" value="NfeD1b_N"/>
    <property type="match status" value="1"/>
</dbReference>
<dbReference type="RefSeq" id="WP_258854686.1">
    <property type="nucleotide sequence ID" value="NZ_JANUGV010000001.1"/>
</dbReference>
<evidence type="ECO:0000256" key="2">
    <source>
        <dbReference type="ARBA" id="ARBA00022692"/>
    </source>
</evidence>
<dbReference type="InterPro" id="IPR052165">
    <property type="entry name" value="Membrane_assoc_protease"/>
</dbReference>
<feature type="transmembrane region" description="Helical" evidence="5">
    <location>
        <begin position="358"/>
        <end position="379"/>
    </location>
</feature>
<evidence type="ECO:0000256" key="3">
    <source>
        <dbReference type="ARBA" id="ARBA00022989"/>
    </source>
</evidence>
<keyword evidence="11" id="KW-1185">Reference proteome</keyword>
<dbReference type="Pfam" id="PF24961">
    <property type="entry name" value="NfeD_membrane"/>
    <property type="match status" value="1"/>
</dbReference>
<evidence type="ECO:0000259" key="8">
    <source>
        <dbReference type="Pfam" id="PF24961"/>
    </source>
</evidence>
<evidence type="ECO:0000256" key="1">
    <source>
        <dbReference type="ARBA" id="ARBA00004141"/>
    </source>
</evidence>
<dbReference type="InterPro" id="IPR056739">
    <property type="entry name" value="NfeD_membrane"/>
</dbReference>
<dbReference type="CDD" id="cd07020">
    <property type="entry name" value="Clp_protease_NfeD_1"/>
    <property type="match status" value="1"/>
</dbReference>
<dbReference type="Proteomes" id="UP001205861">
    <property type="component" value="Unassembled WGS sequence"/>
</dbReference>
<dbReference type="Pfam" id="PF01957">
    <property type="entry name" value="NfeD"/>
    <property type="match status" value="1"/>
</dbReference>
<name>A0ABT2BEF7_9BURK</name>
<evidence type="ECO:0000256" key="4">
    <source>
        <dbReference type="ARBA" id="ARBA00023136"/>
    </source>
</evidence>
<feature type="transmembrane region" description="Helical" evidence="5">
    <location>
        <begin position="279"/>
        <end position="297"/>
    </location>
</feature>
<evidence type="ECO:0000313" key="10">
    <source>
        <dbReference type="EMBL" id="MCS0606895.1"/>
    </source>
</evidence>
<dbReference type="InterPro" id="IPR029045">
    <property type="entry name" value="ClpP/crotonase-like_dom_sf"/>
</dbReference>
<feature type="signal peptide" evidence="6">
    <location>
        <begin position="1"/>
        <end position="21"/>
    </location>
</feature>
<protein>
    <submittedName>
        <fullName evidence="10">Nodulation protein NfeD</fullName>
    </submittedName>
</protein>
<feature type="transmembrane region" description="Helical" evidence="5">
    <location>
        <begin position="303"/>
        <end position="320"/>
    </location>
</feature>
<organism evidence="10 11">
    <name type="scientific">Massilia solisilvae</name>
    <dbReference type="NCBI Taxonomy" id="1811225"/>
    <lineage>
        <taxon>Bacteria</taxon>
        <taxon>Pseudomonadati</taxon>
        <taxon>Pseudomonadota</taxon>
        <taxon>Betaproteobacteria</taxon>
        <taxon>Burkholderiales</taxon>
        <taxon>Oxalobacteraceae</taxon>
        <taxon>Telluria group</taxon>
        <taxon>Massilia</taxon>
    </lineage>
</organism>
<dbReference type="InterPro" id="IPR012340">
    <property type="entry name" value="NA-bd_OB-fold"/>
</dbReference>
<evidence type="ECO:0000313" key="11">
    <source>
        <dbReference type="Proteomes" id="UP001205861"/>
    </source>
</evidence>
<evidence type="ECO:0000259" key="9">
    <source>
        <dbReference type="Pfam" id="PF25145"/>
    </source>
</evidence>
<dbReference type="InterPro" id="IPR056738">
    <property type="entry name" value="NfeD1b_N"/>
</dbReference>
<dbReference type="SUPFAM" id="SSF141322">
    <property type="entry name" value="NfeD domain-like"/>
    <property type="match status" value="1"/>
</dbReference>